<name>A0A4S8KX45_DENBC</name>
<dbReference type="EMBL" id="ML179892">
    <property type="protein sequence ID" value="THU80572.1"/>
    <property type="molecule type" value="Genomic_DNA"/>
</dbReference>
<evidence type="ECO:0000313" key="2">
    <source>
        <dbReference type="EMBL" id="THU80572.1"/>
    </source>
</evidence>
<dbReference type="Proteomes" id="UP000297245">
    <property type="component" value="Unassembled WGS sequence"/>
</dbReference>
<sequence length="285" mass="32782">MPDWVYEAALNTTTQASQPIRTALPDLLQISVPQSPFSQLALSTNQAPDSPSAKSSTNTSHAESRMTAKDMFRLSGLSENVSADATLEDLHAQNIQLQDLLEKACHQMQRDFALTKLMDKENGDLREQLFRKKKKPPKRFAAATASRHMTSEEALEALAYEEWKPKWIEVNKSFKERLRTIAKDKKADEEKQCQANKEERKRQKEIKDKQKELEQQEKEQRKVEKEMEKVRKEAEKEATRLEKAAQKAERDRIATEKKAATEEKKCVAAAEKERREKEKQKKGTA</sequence>
<keyword evidence="3" id="KW-1185">Reference proteome</keyword>
<gene>
    <name evidence="2" type="ORF">K435DRAFT_874250</name>
</gene>
<proteinExistence type="predicted"/>
<feature type="compositionally biased region" description="Polar residues" evidence="1">
    <location>
        <begin position="40"/>
        <end position="61"/>
    </location>
</feature>
<evidence type="ECO:0000256" key="1">
    <source>
        <dbReference type="SAM" id="MobiDB-lite"/>
    </source>
</evidence>
<protein>
    <submittedName>
        <fullName evidence="2">Uncharacterized protein</fullName>
    </submittedName>
</protein>
<evidence type="ECO:0000313" key="3">
    <source>
        <dbReference type="Proteomes" id="UP000297245"/>
    </source>
</evidence>
<feature type="region of interest" description="Disordered" evidence="1">
    <location>
        <begin position="185"/>
        <end position="285"/>
    </location>
</feature>
<reference evidence="2 3" key="1">
    <citation type="journal article" date="2019" name="Nat. Ecol. Evol.">
        <title>Megaphylogeny resolves global patterns of mushroom evolution.</title>
        <authorList>
            <person name="Varga T."/>
            <person name="Krizsan K."/>
            <person name="Foldi C."/>
            <person name="Dima B."/>
            <person name="Sanchez-Garcia M."/>
            <person name="Sanchez-Ramirez S."/>
            <person name="Szollosi G.J."/>
            <person name="Szarkandi J.G."/>
            <person name="Papp V."/>
            <person name="Albert L."/>
            <person name="Andreopoulos W."/>
            <person name="Angelini C."/>
            <person name="Antonin V."/>
            <person name="Barry K.W."/>
            <person name="Bougher N.L."/>
            <person name="Buchanan P."/>
            <person name="Buyck B."/>
            <person name="Bense V."/>
            <person name="Catcheside P."/>
            <person name="Chovatia M."/>
            <person name="Cooper J."/>
            <person name="Damon W."/>
            <person name="Desjardin D."/>
            <person name="Finy P."/>
            <person name="Geml J."/>
            <person name="Haridas S."/>
            <person name="Hughes K."/>
            <person name="Justo A."/>
            <person name="Karasinski D."/>
            <person name="Kautmanova I."/>
            <person name="Kiss B."/>
            <person name="Kocsube S."/>
            <person name="Kotiranta H."/>
            <person name="LaButti K.M."/>
            <person name="Lechner B.E."/>
            <person name="Liimatainen K."/>
            <person name="Lipzen A."/>
            <person name="Lukacs Z."/>
            <person name="Mihaltcheva S."/>
            <person name="Morgado L.N."/>
            <person name="Niskanen T."/>
            <person name="Noordeloos M.E."/>
            <person name="Ohm R.A."/>
            <person name="Ortiz-Santana B."/>
            <person name="Ovrebo C."/>
            <person name="Racz N."/>
            <person name="Riley R."/>
            <person name="Savchenko A."/>
            <person name="Shiryaev A."/>
            <person name="Soop K."/>
            <person name="Spirin V."/>
            <person name="Szebenyi C."/>
            <person name="Tomsovsky M."/>
            <person name="Tulloss R.E."/>
            <person name="Uehling J."/>
            <person name="Grigoriev I.V."/>
            <person name="Vagvolgyi C."/>
            <person name="Papp T."/>
            <person name="Martin F.M."/>
            <person name="Miettinen O."/>
            <person name="Hibbett D.S."/>
            <person name="Nagy L.G."/>
        </authorList>
    </citation>
    <scope>NUCLEOTIDE SEQUENCE [LARGE SCALE GENOMIC DNA]</scope>
    <source>
        <strain evidence="2 3">CBS 962.96</strain>
    </source>
</reference>
<dbReference type="AlphaFoldDB" id="A0A4S8KX45"/>
<accession>A0A4S8KX45</accession>
<organism evidence="2 3">
    <name type="scientific">Dendrothele bispora (strain CBS 962.96)</name>
    <dbReference type="NCBI Taxonomy" id="1314807"/>
    <lineage>
        <taxon>Eukaryota</taxon>
        <taxon>Fungi</taxon>
        <taxon>Dikarya</taxon>
        <taxon>Basidiomycota</taxon>
        <taxon>Agaricomycotina</taxon>
        <taxon>Agaricomycetes</taxon>
        <taxon>Agaricomycetidae</taxon>
        <taxon>Agaricales</taxon>
        <taxon>Agaricales incertae sedis</taxon>
        <taxon>Dendrothele</taxon>
    </lineage>
</organism>
<dbReference type="OrthoDB" id="3066072at2759"/>
<feature type="region of interest" description="Disordered" evidence="1">
    <location>
        <begin position="40"/>
        <end position="66"/>
    </location>
</feature>